<keyword evidence="1" id="KW-0472">Membrane</keyword>
<gene>
    <name evidence="2" type="ORF">FEMY_23390</name>
</gene>
<evidence type="ECO:0008006" key="4">
    <source>
        <dbReference type="Google" id="ProtNLM"/>
    </source>
</evidence>
<evidence type="ECO:0000313" key="3">
    <source>
        <dbReference type="Proteomes" id="UP000075653"/>
    </source>
</evidence>
<feature type="transmembrane region" description="Helical" evidence="1">
    <location>
        <begin position="231"/>
        <end position="254"/>
    </location>
</feature>
<keyword evidence="3" id="KW-1185">Reference proteome</keyword>
<dbReference type="EMBL" id="LRRD01000111">
    <property type="protein sequence ID" value="KXW57142.1"/>
    <property type="molecule type" value="Genomic_DNA"/>
</dbReference>
<dbReference type="InterPro" id="IPR031617">
    <property type="entry name" value="PelG"/>
</dbReference>
<dbReference type="PATRIC" id="fig|1789004.3.peg.2466"/>
<protein>
    <recommendedName>
        <fullName evidence="4">Exopolysaccharide Pel transporter PelG</fullName>
    </recommendedName>
</protein>
<reference evidence="2 3" key="1">
    <citation type="submission" date="2016-01" db="EMBL/GenBank/DDBJ databases">
        <title>Genome sequence of the acidophilic iron oxidising Ferrovum strain Z-31.</title>
        <authorList>
            <person name="Poehlein A."/>
            <person name="Ullrich S.R."/>
            <person name="Schloemann M."/>
            <person name="Muehling M."/>
            <person name="Daniel R."/>
        </authorList>
    </citation>
    <scope>NUCLEOTIDE SEQUENCE [LARGE SCALE GENOMIC DNA]</scope>
    <source>
        <strain evidence="2 3">Z-31</strain>
    </source>
</reference>
<feature type="transmembrane region" description="Helical" evidence="1">
    <location>
        <begin position="106"/>
        <end position="130"/>
    </location>
</feature>
<name>A0A149VV97_9PROT</name>
<feature type="transmembrane region" description="Helical" evidence="1">
    <location>
        <begin position="21"/>
        <end position="45"/>
    </location>
</feature>
<feature type="transmembrane region" description="Helical" evidence="1">
    <location>
        <begin position="396"/>
        <end position="416"/>
    </location>
</feature>
<feature type="transmembrane region" description="Helical" evidence="1">
    <location>
        <begin position="136"/>
        <end position="156"/>
    </location>
</feature>
<feature type="transmembrane region" description="Helical" evidence="1">
    <location>
        <begin position="163"/>
        <end position="184"/>
    </location>
</feature>
<sequence>MAGIGFEIRKILHKDNLTSTLAAYSYAGLIGSGPLILSIVSIQLISLFSLSVARTNFPIVQFQVSLTYLIAASQILTGAVQLMFTRYISDRLFGNENETVLPSYHAVLLVVTLGAGILGLILCFTAFAGMDIDYRLLMLTAFVLLCNIWCGIIFLSGIKQYRAILLLFVVGYGSAVIFALFLFPRFGLNGLIGSFVLGHILLILGMHALIYRNFRSEKYISWQVFDRRFNYPRLGVVGLCYYLGEWLHKIQFWYYPFTGQPVIGPLHASFIYDYPIFLSYLAVLPGMAFFLLRIETDFVEYYNAFYDAVRSGGTYEHLQNMRNMMVRGVRTGLYEVLKIQGIVVLLVFAFGQDLLHLVGISVYYLPLLRIDTISASLQVLFLVAINVFLYIDRQRVVMILSVLFVVLTGLFTWVTLKIGPETYGYGFALSSFVVVLMAIFYLEQYFSELEYETYMLHQDELVYSHN</sequence>
<dbReference type="Proteomes" id="UP000075653">
    <property type="component" value="Unassembled WGS sequence"/>
</dbReference>
<evidence type="ECO:0000256" key="1">
    <source>
        <dbReference type="SAM" id="Phobius"/>
    </source>
</evidence>
<dbReference type="STRING" id="1789004.FEMY_23390"/>
<accession>A0A149VV97</accession>
<feature type="transmembrane region" description="Helical" evidence="1">
    <location>
        <begin position="332"/>
        <end position="351"/>
    </location>
</feature>
<feature type="transmembrane region" description="Helical" evidence="1">
    <location>
        <begin position="65"/>
        <end position="85"/>
    </location>
</feature>
<dbReference type="Pfam" id="PF16933">
    <property type="entry name" value="PelG"/>
    <property type="match status" value="1"/>
</dbReference>
<dbReference type="RefSeq" id="WP_062188598.1">
    <property type="nucleotide sequence ID" value="NZ_CP149475.1"/>
</dbReference>
<comment type="caution">
    <text evidence="2">The sequence shown here is derived from an EMBL/GenBank/DDBJ whole genome shotgun (WGS) entry which is preliminary data.</text>
</comment>
<feature type="transmembrane region" description="Helical" evidence="1">
    <location>
        <begin position="274"/>
        <end position="292"/>
    </location>
</feature>
<organism evidence="2 3">
    <name type="scientific">Ferrovum myxofaciens</name>
    <dbReference type="NCBI Taxonomy" id="416213"/>
    <lineage>
        <taxon>Bacteria</taxon>
        <taxon>Pseudomonadati</taxon>
        <taxon>Pseudomonadota</taxon>
        <taxon>Betaproteobacteria</taxon>
        <taxon>Ferrovales</taxon>
        <taxon>Ferrovaceae</taxon>
        <taxon>Ferrovum</taxon>
    </lineage>
</organism>
<dbReference type="AlphaFoldDB" id="A0A149VV97"/>
<keyword evidence="1" id="KW-1133">Transmembrane helix</keyword>
<evidence type="ECO:0000313" key="2">
    <source>
        <dbReference type="EMBL" id="KXW57142.1"/>
    </source>
</evidence>
<feature type="transmembrane region" description="Helical" evidence="1">
    <location>
        <begin position="422"/>
        <end position="442"/>
    </location>
</feature>
<feature type="transmembrane region" description="Helical" evidence="1">
    <location>
        <begin position="363"/>
        <end position="389"/>
    </location>
</feature>
<feature type="transmembrane region" description="Helical" evidence="1">
    <location>
        <begin position="190"/>
        <end position="210"/>
    </location>
</feature>
<proteinExistence type="predicted"/>
<keyword evidence="1" id="KW-0812">Transmembrane</keyword>